<dbReference type="EMBL" id="PFNX01000087">
    <property type="protein sequence ID" value="PIZ57738.1"/>
    <property type="molecule type" value="Genomic_DNA"/>
</dbReference>
<dbReference type="Proteomes" id="UP000229336">
    <property type="component" value="Unassembled WGS sequence"/>
</dbReference>
<dbReference type="AlphaFoldDB" id="A0A2M7TRE1"/>
<evidence type="ECO:0000313" key="2">
    <source>
        <dbReference type="EMBL" id="PIZ57738.1"/>
    </source>
</evidence>
<organism evidence="2 3">
    <name type="scientific">Candidatus Shapirobacteria bacterium CG_4_10_14_0_2_um_filter_40_12</name>
    <dbReference type="NCBI Taxonomy" id="1974871"/>
    <lineage>
        <taxon>Bacteria</taxon>
        <taxon>Candidatus Shapironibacteriota</taxon>
    </lineage>
</organism>
<dbReference type="InterPro" id="IPR043993">
    <property type="entry name" value="T4SS_pilin"/>
</dbReference>
<evidence type="ECO:0000256" key="1">
    <source>
        <dbReference type="SAM" id="Phobius"/>
    </source>
</evidence>
<keyword evidence="1" id="KW-1133">Transmembrane helix</keyword>
<sequence length="116" mass="12797">MINLVKPVYAVICNPVLKDCTSSTDPEGYTNNVLRGVISILLLVTIIYFMWHVIFAGYHLIATDGDQKKLETAKAELTNSIVGIIAIFCIFAIIRFVGTVLGIQGLENLNLTWPTL</sequence>
<name>A0A2M7TRE1_9BACT</name>
<comment type="caution">
    <text evidence="2">The sequence shown here is derived from an EMBL/GenBank/DDBJ whole genome shotgun (WGS) entry which is preliminary data.</text>
</comment>
<gene>
    <name evidence="2" type="ORF">COY20_04735</name>
</gene>
<accession>A0A2M7TRE1</accession>
<keyword evidence="1" id="KW-0472">Membrane</keyword>
<dbReference type="Pfam" id="PF18895">
    <property type="entry name" value="T4SS_pilin"/>
    <property type="match status" value="1"/>
</dbReference>
<reference evidence="3" key="1">
    <citation type="submission" date="2017-09" db="EMBL/GenBank/DDBJ databases">
        <title>Depth-based differentiation of microbial function through sediment-hosted aquifers and enrichment of novel symbionts in the deep terrestrial subsurface.</title>
        <authorList>
            <person name="Probst A.J."/>
            <person name="Ladd B."/>
            <person name="Jarett J.K."/>
            <person name="Geller-Mcgrath D.E."/>
            <person name="Sieber C.M.K."/>
            <person name="Emerson J.B."/>
            <person name="Anantharaman K."/>
            <person name="Thomas B.C."/>
            <person name="Malmstrom R."/>
            <person name="Stieglmeier M."/>
            <person name="Klingl A."/>
            <person name="Woyke T."/>
            <person name="Ryan C.M."/>
            <person name="Banfield J.F."/>
        </authorList>
    </citation>
    <scope>NUCLEOTIDE SEQUENCE [LARGE SCALE GENOMIC DNA]</scope>
</reference>
<protein>
    <submittedName>
        <fullName evidence="2">Uncharacterized protein</fullName>
    </submittedName>
</protein>
<evidence type="ECO:0000313" key="3">
    <source>
        <dbReference type="Proteomes" id="UP000229336"/>
    </source>
</evidence>
<feature type="transmembrane region" description="Helical" evidence="1">
    <location>
        <begin position="37"/>
        <end position="61"/>
    </location>
</feature>
<feature type="transmembrane region" description="Helical" evidence="1">
    <location>
        <begin position="81"/>
        <end position="106"/>
    </location>
</feature>
<proteinExistence type="predicted"/>
<keyword evidence="1" id="KW-0812">Transmembrane</keyword>